<dbReference type="Gene3D" id="2.160.10.10">
    <property type="entry name" value="Hexapeptide repeat proteins"/>
    <property type="match status" value="1"/>
</dbReference>
<evidence type="ECO:0000313" key="1">
    <source>
        <dbReference type="EMBL" id="MWJ29459.1"/>
    </source>
</evidence>
<gene>
    <name evidence="1" type="ORF">GPM19_14855</name>
</gene>
<dbReference type="PANTHER" id="PTHR13061:SF56">
    <property type="entry name" value="PROTEIN YRDA"/>
    <property type="match status" value="1"/>
</dbReference>
<dbReference type="InterPro" id="IPR011004">
    <property type="entry name" value="Trimer_LpxA-like_sf"/>
</dbReference>
<proteinExistence type="predicted"/>
<organism evidence="1 2">
    <name type="scientific">Vreelandella zhuhanensis</name>
    <dbReference type="NCBI Taxonomy" id="2684210"/>
    <lineage>
        <taxon>Bacteria</taxon>
        <taxon>Pseudomonadati</taxon>
        <taxon>Pseudomonadota</taxon>
        <taxon>Gammaproteobacteria</taxon>
        <taxon>Oceanospirillales</taxon>
        <taxon>Halomonadaceae</taxon>
        <taxon>Vreelandella</taxon>
    </lineage>
</organism>
<dbReference type="RefSeq" id="WP_160419794.1">
    <property type="nucleotide sequence ID" value="NZ_WTKP01000014.1"/>
</dbReference>
<dbReference type="Proteomes" id="UP000437638">
    <property type="component" value="Unassembled WGS sequence"/>
</dbReference>
<keyword evidence="2" id="KW-1185">Reference proteome</keyword>
<protein>
    <submittedName>
        <fullName evidence="1">Gamma carbonic anhydrase family protein</fullName>
    </submittedName>
</protein>
<dbReference type="SUPFAM" id="SSF51161">
    <property type="entry name" value="Trimeric LpxA-like enzymes"/>
    <property type="match status" value="1"/>
</dbReference>
<dbReference type="PANTHER" id="PTHR13061">
    <property type="entry name" value="DYNACTIN SUBUNIT P25"/>
    <property type="match status" value="1"/>
</dbReference>
<dbReference type="InterPro" id="IPR001451">
    <property type="entry name" value="Hexapep"/>
</dbReference>
<accession>A0A7X3KRD9</accession>
<name>A0A7X3KRD9_9GAMM</name>
<evidence type="ECO:0000313" key="2">
    <source>
        <dbReference type="Proteomes" id="UP000437638"/>
    </source>
</evidence>
<dbReference type="CDD" id="cd04645">
    <property type="entry name" value="LbH_gamma_CA_like"/>
    <property type="match status" value="1"/>
</dbReference>
<dbReference type="AlphaFoldDB" id="A0A7X3KRD9"/>
<dbReference type="Pfam" id="PF00132">
    <property type="entry name" value="Hexapep"/>
    <property type="match status" value="1"/>
</dbReference>
<comment type="caution">
    <text evidence="1">The sequence shown here is derived from an EMBL/GenBank/DDBJ whole genome shotgun (WGS) entry which is preliminary data.</text>
</comment>
<dbReference type="InterPro" id="IPR047324">
    <property type="entry name" value="LbH_gamma_CA-like"/>
</dbReference>
<dbReference type="EMBL" id="WTKP01000014">
    <property type="protein sequence ID" value="MWJ29459.1"/>
    <property type="molecule type" value="Genomic_DNA"/>
</dbReference>
<dbReference type="InterPro" id="IPR050484">
    <property type="entry name" value="Transf_Hexapept/Carb_Anhydrase"/>
</dbReference>
<reference evidence="1 2" key="1">
    <citation type="submission" date="2019-12" db="EMBL/GenBank/DDBJ databases">
        <title>Halomonas rutogse sp. nov. isolated from two lakes on Tibetan Plateau.</title>
        <authorList>
            <person name="Gao P."/>
        </authorList>
    </citation>
    <scope>NUCLEOTIDE SEQUENCE [LARGE SCALE GENOMIC DNA]</scope>
    <source>
        <strain evidence="1 2">ZH2S</strain>
    </source>
</reference>
<sequence length="182" mass="19457">MKNQAIRGYQGVSPQLGERVYVDPASVVLGDVVLGDDCSVWPMTVIRGDMHRIRIGARTSVQDGSVLHITHASDFNPAGFALTIGDDVTIGHKAILHGCTLGNRILVGMGAIVMDGAVVEDEVIIAAGAVVTPGKQLESGYVYAGNPAKAMRPLKDKERAFFTYTAGNYVKLKDQYLLEPMG</sequence>